<dbReference type="OrthoDB" id="9774907at2"/>
<dbReference type="GO" id="GO:0005829">
    <property type="term" value="C:cytosol"/>
    <property type="evidence" value="ECO:0007669"/>
    <property type="project" value="TreeGrafter"/>
</dbReference>
<evidence type="ECO:0000256" key="1">
    <source>
        <dbReference type="ARBA" id="ARBA00009776"/>
    </source>
</evidence>
<dbReference type="HAMAP" id="MF_00165">
    <property type="entry name" value="Thymidylate_kinase"/>
    <property type="match status" value="1"/>
</dbReference>
<evidence type="ECO:0000256" key="6">
    <source>
        <dbReference type="ARBA" id="ARBA00022741"/>
    </source>
</evidence>
<keyword evidence="8 10" id="KW-0067">ATP-binding</keyword>
<keyword evidence="13" id="KW-1185">Reference proteome</keyword>
<comment type="function">
    <text evidence="10">Phosphorylation of dTMP to form dTDP in both de novo and salvage pathways of dTTP synthesis.</text>
</comment>
<evidence type="ECO:0000256" key="10">
    <source>
        <dbReference type="HAMAP-Rule" id="MF_00165"/>
    </source>
</evidence>
<dbReference type="PANTHER" id="PTHR10344">
    <property type="entry name" value="THYMIDYLATE KINASE"/>
    <property type="match status" value="1"/>
</dbReference>
<feature type="domain" description="Thymidylate kinase-like" evidence="11">
    <location>
        <begin position="7"/>
        <end position="177"/>
    </location>
</feature>
<evidence type="ECO:0000313" key="12">
    <source>
        <dbReference type="EMBL" id="SHI13226.1"/>
    </source>
</evidence>
<dbReference type="InterPro" id="IPR039430">
    <property type="entry name" value="Thymidylate_kin-like_dom"/>
</dbReference>
<dbReference type="EC" id="2.7.4.9" evidence="2 10"/>
<dbReference type="GO" id="GO:0006227">
    <property type="term" value="P:dUDP biosynthetic process"/>
    <property type="evidence" value="ECO:0007669"/>
    <property type="project" value="TreeGrafter"/>
</dbReference>
<keyword evidence="7 10" id="KW-0418">Kinase</keyword>
<dbReference type="GO" id="GO:0006233">
    <property type="term" value="P:dTDP biosynthetic process"/>
    <property type="evidence" value="ECO:0007669"/>
    <property type="project" value="InterPro"/>
</dbReference>
<evidence type="ECO:0000256" key="7">
    <source>
        <dbReference type="ARBA" id="ARBA00022777"/>
    </source>
</evidence>
<dbReference type="InterPro" id="IPR027417">
    <property type="entry name" value="P-loop_NTPase"/>
</dbReference>
<evidence type="ECO:0000256" key="9">
    <source>
        <dbReference type="ARBA" id="ARBA00048743"/>
    </source>
</evidence>
<dbReference type="SUPFAM" id="SSF52540">
    <property type="entry name" value="P-loop containing nucleoside triphosphate hydrolases"/>
    <property type="match status" value="1"/>
</dbReference>
<dbReference type="PANTHER" id="PTHR10344:SF4">
    <property type="entry name" value="UMP-CMP KINASE 2, MITOCHONDRIAL"/>
    <property type="match status" value="1"/>
</dbReference>
<dbReference type="InterPro" id="IPR018094">
    <property type="entry name" value="Thymidylate_kinase"/>
</dbReference>
<dbReference type="RefSeq" id="WP_084726481.1">
    <property type="nucleotide sequence ID" value="NZ_FQXV01000009.1"/>
</dbReference>
<feature type="binding site" evidence="10">
    <location>
        <begin position="9"/>
        <end position="16"/>
    </location>
    <ligand>
        <name>ATP</name>
        <dbReference type="ChEBI" id="CHEBI:30616"/>
    </ligand>
</feature>
<dbReference type="STRING" id="1123282.SAMN02745823_02668"/>
<dbReference type="EMBL" id="FQXV01000009">
    <property type="protein sequence ID" value="SHI13226.1"/>
    <property type="molecule type" value="Genomic_DNA"/>
</dbReference>
<evidence type="ECO:0000259" key="11">
    <source>
        <dbReference type="Pfam" id="PF02223"/>
    </source>
</evidence>
<dbReference type="CDD" id="cd01672">
    <property type="entry name" value="TMPK"/>
    <property type="match status" value="1"/>
</dbReference>
<keyword evidence="5 10" id="KW-0545">Nucleotide biosynthesis</keyword>
<accession>A0A1M5YML0</accession>
<dbReference type="GO" id="GO:0005524">
    <property type="term" value="F:ATP binding"/>
    <property type="evidence" value="ECO:0007669"/>
    <property type="project" value="UniProtKB-UniRule"/>
</dbReference>
<reference evidence="12 13" key="1">
    <citation type="submission" date="2016-11" db="EMBL/GenBank/DDBJ databases">
        <authorList>
            <person name="Jaros S."/>
            <person name="Januszkiewicz K."/>
            <person name="Wedrychowicz H."/>
        </authorList>
    </citation>
    <scope>NUCLEOTIDE SEQUENCE [LARGE SCALE GENOMIC DNA]</scope>
    <source>
        <strain evidence="12 13">DSM 10068</strain>
    </source>
</reference>
<comment type="catalytic activity">
    <reaction evidence="9 10">
        <text>dTMP + ATP = dTDP + ADP</text>
        <dbReference type="Rhea" id="RHEA:13517"/>
        <dbReference type="ChEBI" id="CHEBI:30616"/>
        <dbReference type="ChEBI" id="CHEBI:58369"/>
        <dbReference type="ChEBI" id="CHEBI:63528"/>
        <dbReference type="ChEBI" id="CHEBI:456216"/>
        <dbReference type="EC" id="2.7.4.9"/>
    </reaction>
</comment>
<keyword evidence="6 10" id="KW-0547">Nucleotide-binding</keyword>
<evidence type="ECO:0000256" key="8">
    <source>
        <dbReference type="ARBA" id="ARBA00022840"/>
    </source>
</evidence>
<comment type="similarity">
    <text evidence="1 10">Belongs to the thymidylate kinase family.</text>
</comment>
<gene>
    <name evidence="10" type="primary">tmk</name>
    <name evidence="12" type="ORF">SAMN02745823_02668</name>
</gene>
<proteinExistence type="inferred from homology"/>
<dbReference type="Pfam" id="PF02223">
    <property type="entry name" value="Thymidylate_kin"/>
    <property type="match status" value="1"/>
</dbReference>
<evidence type="ECO:0000256" key="3">
    <source>
        <dbReference type="ARBA" id="ARBA00017144"/>
    </source>
</evidence>
<sequence length="220" mass="25411">MGRLIVFEGIDGSGKSTQFARICARFENDGVPLMRLTFPQYKEPSSALIRMYLGGEFGENPEDVNAYAASTFFAVDRFASFVKVWRDFHRAGGVILTDRYTTSNALHQGSKLPERQRPDFFRWLYDFEFRLMELPRPDIVIYMDIPAEEALKRIKTRQALTGAASDIHERDEAYLKECWRCGAQAADFYGWRRISCLKGGVPRTEQDIHEEIYQILTQTE</sequence>
<organism evidence="12 13">
    <name type="scientific">Sporobacter termitidis DSM 10068</name>
    <dbReference type="NCBI Taxonomy" id="1123282"/>
    <lineage>
        <taxon>Bacteria</taxon>
        <taxon>Bacillati</taxon>
        <taxon>Bacillota</taxon>
        <taxon>Clostridia</taxon>
        <taxon>Eubacteriales</taxon>
        <taxon>Oscillospiraceae</taxon>
        <taxon>Sporobacter</taxon>
    </lineage>
</organism>
<dbReference type="GO" id="GO:0006235">
    <property type="term" value="P:dTTP biosynthetic process"/>
    <property type="evidence" value="ECO:0007669"/>
    <property type="project" value="UniProtKB-UniRule"/>
</dbReference>
<dbReference type="Proteomes" id="UP000183995">
    <property type="component" value="Unassembled WGS sequence"/>
</dbReference>
<evidence type="ECO:0000256" key="4">
    <source>
        <dbReference type="ARBA" id="ARBA00022679"/>
    </source>
</evidence>
<evidence type="ECO:0000256" key="5">
    <source>
        <dbReference type="ARBA" id="ARBA00022727"/>
    </source>
</evidence>
<dbReference type="AlphaFoldDB" id="A0A1M5YML0"/>
<dbReference type="GO" id="GO:0004798">
    <property type="term" value="F:dTMP kinase activity"/>
    <property type="evidence" value="ECO:0007669"/>
    <property type="project" value="UniProtKB-UniRule"/>
</dbReference>
<evidence type="ECO:0000256" key="2">
    <source>
        <dbReference type="ARBA" id="ARBA00012980"/>
    </source>
</evidence>
<dbReference type="Gene3D" id="3.40.50.300">
    <property type="entry name" value="P-loop containing nucleotide triphosphate hydrolases"/>
    <property type="match status" value="1"/>
</dbReference>
<name>A0A1M5YML0_9FIRM</name>
<protein>
    <recommendedName>
        <fullName evidence="3 10">Thymidylate kinase</fullName>
        <ecNumber evidence="2 10">2.7.4.9</ecNumber>
    </recommendedName>
    <alternativeName>
        <fullName evidence="10">dTMP kinase</fullName>
    </alternativeName>
</protein>
<keyword evidence="4 10" id="KW-0808">Transferase</keyword>
<evidence type="ECO:0000313" key="13">
    <source>
        <dbReference type="Proteomes" id="UP000183995"/>
    </source>
</evidence>